<dbReference type="Proteomes" id="UP000004995">
    <property type="component" value="Unassembled WGS sequence"/>
</dbReference>
<proteinExistence type="predicted"/>
<keyword evidence="2" id="KW-1185">Reference proteome</keyword>
<dbReference type="EMBL" id="AGNK02005309">
    <property type="status" value="NOT_ANNOTATED_CDS"/>
    <property type="molecule type" value="Genomic_DNA"/>
</dbReference>
<evidence type="ECO:0000313" key="2">
    <source>
        <dbReference type="Proteomes" id="UP000004995"/>
    </source>
</evidence>
<accession>K4AI78</accession>
<dbReference type="HOGENOM" id="CLU_3145359_0_0_1"/>
<evidence type="ECO:0000313" key="1">
    <source>
        <dbReference type="EnsemblPlants" id="KQK86538"/>
    </source>
</evidence>
<sequence>MFESSKLSLPLGFILVLAWMFKTPSLQFVSALSFGRDAFVEHREHVFAC</sequence>
<organism evidence="1 2">
    <name type="scientific">Setaria italica</name>
    <name type="common">Foxtail millet</name>
    <name type="synonym">Panicum italicum</name>
    <dbReference type="NCBI Taxonomy" id="4555"/>
    <lineage>
        <taxon>Eukaryota</taxon>
        <taxon>Viridiplantae</taxon>
        <taxon>Streptophyta</taxon>
        <taxon>Embryophyta</taxon>
        <taxon>Tracheophyta</taxon>
        <taxon>Spermatophyta</taxon>
        <taxon>Magnoliopsida</taxon>
        <taxon>Liliopsida</taxon>
        <taxon>Poales</taxon>
        <taxon>Poaceae</taxon>
        <taxon>PACMAD clade</taxon>
        <taxon>Panicoideae</taxon>
        <taxon>Panicodae</taxon>
        <taxon>Paniceae</taxon>
        <taxon>Cenchrinae</taxon>
        <taxon>Setaria</taxon>
    </lineage>
</organism>
<dbReference type="EnsemblPlants" id="KQK86538">
    <property type="protein sequence ID" value="KQK86538"/>
    <property type="gene ID" value="SETIT_038587mg"/>
</dbReference>
<dbReference type="InParanoid" id="K4AI78"/>
<reference evidence="1" key="2">
    <citation type="submission" date="2018-08" db="UniProtKB">
        <authorList>
            <consortium name="EnsemblPlants"/>
        </authorList>
    </citation>
    <scope>IDENTIFICATION</scope>
    <source>
        <strain evidence="1">Yugu1</strain>
    </source>
</reference>
<protein>
    <submittedName>
        <fullName evidence="1">Uncharacterized protein</fullName>
    </submittedName>
</protein>
<reference evidence="2" key="1">
    <citation type="journal article" date="2012" name="Nat. Biotechnol.">
        <title>Reference genome sequence of the model plant Setaria.</title>
        <authorList>
            <person name="Bennetzen J.L."/>
            <person name="Schmutz J."/>
            <person name="Wang H."/>
            <person name="Percifield R."/>
            <person name="Hawkins J."/>
            <person name="Pontaroli A.C."/>
            <person name="Estep M."/>
            <person name="Feng L."/>
            <person name="Vaughn J.N."/>
            <person name="Grimwood J."/>
            <person name="Jenkins J."/>
            <person name="Barry K."/>
            <person name="Lindquist E."/>
            <person name="Hellsten U."/>
            <person name="Deshpande S."/>
            <person name="Wang X."/>
            <person name="Wu X."/>
            <person name="Mitros T."/>
            <person name="Triplett J."/>
            <person name="Yang X."/>
            <person name="Ye C.Y."/>
            <person name="Mauro-Herrera M."/>
            <person name="Wang L."/>
            <person name="Li P."/>
            <person name="Sharma M."/>
            <person name="Sharma R."/>
            <person name="Ronald P.C."/>
            <person name="Panaud O."/>
            <person name="Kellogg E.A."/>
            <person name="Brutnell T.P."/>
            <person name="Doust A.N."/>
            <person name="Tuskan G.A."/>
            <person name="Rokhsar D."/>
            <person name="Devos K.M."/>
        </authorList>
    </citation>
    <scope>NUCLEOTIDE SEQUENCE [LARGE SCALE GENOMIC DNA]</scope>
    <source>
        <strain evidence="2">cv. Yugu1</strain>
    </source>
</reference>
<name>K4AI78_SETIT</name>
<dbReference type="Gramene" id="KQK86538">
    <property type="protein sequence ID" value="KQK86538"/>
    <property type="gene ID" value="SETIT_038587mg"/>
</dbReference>
<dbReference type="AlphaFoldDB" id="K4AI78"/>